<evidence type="ECO:0000256" key="2">
    <source>
        <dbReference type="ARBA" id="ARBA00023224"/>
    </source>
</evidence>
<organism evidence="7 8">
    <name type="scientific">Ferrimonas aestuarii</name>
    <dbReference type="NCBI Taxonomy" id="2569539"/>
    <lineage>
        <taxon>Bacteria</taxon>
        <taxon>Pseudomonadati</taxon>
        <taxon>Pseudomonadota</taxon>
        <taxon>Gammaproteobacteria</taxon>
        <taxon>Alteromonadales</taxon>
        <taxon>Ferrimonadaceae</taxon>
        <taxon>Ferrimonas</taxon>
    </lineage>
</organism>
<proteinExistence type="inferred from homology"/>
<dbReference type="PANTHER" id="PTHR32089:SF74">
    <property type="entry name" value="METHYL-ACCEPTING CHEMOTAXIS PROTEIN AER"/>
    <property type="match status" value="1"/>
</dbReference>
<dbReference type="OrthoDB" id="5675566at2"/>
<evidence type="ECO:0000256" key="3">
    <source>
        <dbReference type="ARBA" id="ARBA00029447"/>
    </source>
</evidence>
<keyword evidence="8" id="KW-1185">Reference proteome</keyword>
<dbReference type="GO" id="GO:0004888">
    <property type="term" value="F:transmembrane signaling receptor activity"/>
    <property type="evidence" value="ECO:0007669"/>
    <property type="project" value="InterPro"/>
</dbReference>
<dbReference type="InterPro" id="IPR000014">
    <property type="entry name" value="PAS"/>
</dbReference>
<dbReference type="InterPro" id="IPR013655">
    <property type="entry name" value="PAS_fold_3"/>
</dbReference>
<evidence type="ECO:0000256" key="5">
    <source>
        <dbReference type="SAM" id="Phobius"/>
    </source>
</evidence>
<dbReference type="Gene3D" id="1.10.287.950">
    <property type="entry name" value="Methyl-accepting chemotaxis protein"/>
    <property type="match status" value="1"/>
</dbReference>
<dbReference type="CDD" id="cd00130">
    <property type="entry name" value="PAS"/>
    <property type="match status" value="1"/>
</dbReference>
<dbReference type="SUPFAM" id="SSF55785">
    <property type="entry name" value="PYP-like sensor domain (PAS domain)"/>
    <property type="match status" value="1"/>
</dbReference>
<dbReference type="PANTHER" id="PTHR32089">
    <property type="entry name" value="METHYL-ACCEPTING CHEMOTAXIS PROTEIN MCPB"/>
    <property type="match status" value="1"/>
</dbReference>
<evidence type="ECO:0000313" key="8">
    <source>
        <dbReference type="Proteomes" id="UP000305675"/>
    </source>
</evidence>
<dbReference type="Pfam" id="PF00015">
    <property type="entry name" value="MCPsignal"/>
    <property type="match status" value="1"/>
</dbReference>
<dbReference type="CDD" id="cd11386">
    <property type="entry name" value="MCP_signal"/>
    <property type="match status" value="1"/>
</dbReference>
<keyword evidence="5" id="KW-1133">Transmembrane helix</keyword>
<keyword evidence="5" id="KW-0812">Transmembrane</keyword>
<evidence type="ECO:0000256" key="1">
    <source>
        <dbReference type="ARBA" id="ARBA00004370"/>
    </source>
</evidence>
<dbReference type="PROSITE" id="PS50111">
    <property type="entry name" value="CHEMOTAXIS_TRANSDUC_2"/>
    <property type="match status" value="1"/>
</dbReference>
<feature type="transmembrane region" description="Helical" evidence="5">
    <location>
        <begin position="147"/>
        <end position="167"/>
    </location>
</feature>
<dbReference type="EMBL" id="SWCJ01000004">
    <property type="protein sequence ID" value="TKB56042.1"/>
    <property type="molecule type" value="Genomic_DNA"/>
</dbReference>
<dbReference type="InterPro" id="IPR004090">
    <property type="entry name" value="Chemotax_Me-accpt_rcpt"/>
</dbReference>
<comment type="similarity">
    <text evidence="3">Belongs to the methyl-accepting chemotaxis (MCP) protein family.</text>
</comment>
<evidence type="ECO:0000256" key="4">
    <source>
        <dbReference type="PROSITE-ProRule" id="PRU00284"/>
    </source>
</evidence>
<evidence type="ECO:0000259" key="6">
    <source>
        <dbReference type="PROSITE" id="PS50111"/>
    </source>
</evidence>
<accession>A0A4U1BRV6</accession>
<dbReference type="GO" id="GO:0006935">
    <property type="term" value="P:chemotaxis"/>
    <property type="evidence" value="ECO:0007669"/>
    <property type="project" value="InterPro"/>
</dbReference>
<dbReference type="RefSeq" id="WP_136862771.1">
    <property type="nucleotide sequence ID" value="NZ_SWCJ01000004.1"/>
</dbReference>
<dbReference type="SUPFAM" id="SSF58104">
    <property type="entry name" value="Methyl-accepting chemotaxis protein (MCP) signaling domain"/>
    <property type="match status" value="1"/>
</dbReference>
<evidence type="ECO:0000313" key="7">
    <source>
        <dbReference type="EMBL" id="TKB56042.1"/>
    </source>
</evidence>
<keyword evidence="2 4" id="KW-0807">Transducer</keyword>
<feature type="domain" description="Methyl-accepting transducer" evidence="6">
    <location>
        <begin position="245"/>
        <end position="481"/>
    </location>
</feature>
<feature type="transmembrane region" description="Helical" evidence="5">
    <location>
        <begin position="173"/>
        <end position="194"/>
    </location>
</feature>
<gene>
    <name evidence="7" type="ORF">FCL42_07435</name>
</gene>
<dbReference type="Pfam" id="PF08447">
    <property type="entry name" value="PAS_3"/>
    <property type="match status" value="1"/>
</dbReference>
<dbReference type="SMART" id="SM00283">
    <property type="entry name" value="MA"/>
    <property type="match status" value="1"/>
</dbReference>
<dbReference type="InterPro" id="IPR004089">
    <property type="entry name" value="MCPsignal_dom"/>
</dbReference>
<dbReference type="PRINTS" id="PR00260">
    <property type="entry name" value="CHEMTRNSDUCR"/>
</dbReference>
<name>A0A4U1BRV6_9GAMM</name>
<comment type="subcellular location">
    <subcellularLocation>
        <location evidence="1">Membrane</location>
    </subcellularLocation>
</comment>
<dbReference type="GO" id="GO:0016020">
    <property type="term" value="C:membrane"/>
    <property type="evidence" value="ECO:0007669"/>
    <property type="project" value="UniProtKB-SubCell"/>
</dbReference>
<dbReference type="Gene3D" id="3.30.450.20">
    <property type="entry name" value="PAS domain"/>
    <property type="match status" value="1"/>
</dbReference>
<dbReference type="AlphaFoldDB" id="A0A4U1BRV6"/>
<dbReference type="NCBIfam" id="TIGR00229">
    <property type="entry name" value="sensory_box"/>
    <property type="match status" value="1"/>
</dbReference>
<protein>
    <submittedName>
        <fullName evidence="7">Methyl-accepting chemotaxis protein</fullName>
    </submittedName>
</protein>
<reference evidence="7 8" key="1">
    <citation type="submission" date="2019-04" db="EMBL/GenBank/DDBJ databases">
        <authorList>
            <person name="Hwang J.C."/>
        </authorList>
    </citation>
    <scope>NUCLEOTIDE SEQUENCE [LARGE SCALE GENOMIC DNA]</scope>
    <source>
        <strain evidence="7 8">IMCC35002</strain>
    </source>
</reference>
<comment type="caution">
    <text evidence="7">The sequence shown here is derived from an EMBL/GenBank/DDBJ whole genome shotgun (WGS) entry which is preliminary data.</text>
</comment>
<dbReference type="GO" id="GO:0007165">
    <property type="term" value="P:signal transduction"/>
    <property type="evidence" value="ECO:0007669"/>
    <property type="project" value="UniProtKB-KW"/>
</dbReference>
<sequence>MTQETKVTHQEVTLTEDDILLSTTNLQGKIKYVNGDFIRVNGYSFDDAHGQPETLIRHPEMPKAVFAGLGERLQTGKTWMGIVKNRCRNGDHYWVNTYIAPVFEEGRLHEFQAVRRKPTAKQSAAAKSLYEQLNQGKQPRSIRPSRLGLSGRLLLWLVLVVSLTGLAASYQPLLAVVIGSILGVTGLYVLLAPLRKLVEQSKQIIDDPVARAVYAGRQDEIGQLDLAYHFLITENGGVVGRMADSAGDISAQSDDLNNTINETRTRADSQSQQTSQAAAAMEEMTTSFAEVNTYTQTAATEMAQSQQAASLGHDRLVAVIDAINQLSQDVSHFSDVVHAIEQDSRDITGALEVIRGIAEQTNLLALNAAIEAARAGESGRGFAVVADEVRQLSSRTSESTAQIESIVAKFQHSTQMATEAMEAGQTQATRSVNLAEEADAAFEQLRASITRITEVAQQNATAISQQTTVAEEISNAIQVVSELAEESLQQAEMAKSRGEKMSRLSHKTHYLSRQFWKLSAQREY</sequence>
<dbReference type="InterPro" id="IPR035965">
    <property type="entry name" value="PAS-like_dom_sf"/>
</dbReference>
<keyword evidence="5" id="KW-0472">Membrane</keyword>
<dbReference type="Proteomes" id="UP000305675">
    <property type="component" value="Unassembled WGS sequence"/>
</dbReference>
<dbReference type="FunFam" id="1.10.287.950:FF:000001">
    <property type="entry name" value="Methyl-accepting chemotaxis sensory transducer"/>
    <property type="match status" value="1"/>
</dbReference>